<dbReference type="OrthoDB" id="3268496at2"/>
<reference evidence="2 3" key="2">
    <citation type="journal article" date="2017" name="Int. J. Syst. Evol. Microbiol.">
        <title>Mycobacterium stephanolepidis sp. nov., a rapidly growing species related to Mycobacterium chelonae, isolated from marine teleost fish, Stephanolepis cirrhifer.</title>
        <authorList>
            <person name="Fukano H."/>
            <person name="Wada S."/>
            <person name="Kurata O."/>
            <person name="Katayama K."/>
            <person name="Fujiwara N."/>
            <person name="Hoshino Y."/>
        </authorList>
    </citation>
    <scope>NUCLEOTIDE SEQUENCE [LARGE SCALE GENOMIC DNA]</scope>
    <source>
        <strain evidence="2 3">NJB0901</strain>
    </source>
</reference>
<dbReference type="Proteomes" id="UP000217954">
    <property type="component" value="Chromosome"/>
</dbReference>
<feature type="transmembrane region" description="Helical" evidence="1">
    <location>
        <begin position="15"/>
        <end position="33"/>
    </location>
</feature>
<gene>
    <name evidence="2" type="ORF">MSTE_03542</name>
</gene>
<protein>
    <recommendedName>
        <fullName evidence="4">Holin</fullName>
    </recommendedName>
</protein>
<feature type="transmembrane region" description="Helical" evidence="1">
    <location>
        <begin position="39"/>
        <end position="60"/>
    </location>
</feature>
<dbReference type="KEGG" id="mste:MSTE_03542"/>
<keyword evidence="1" id="KW-0472">Membrane</keyword>
<accession>A0A1Z4F0Y5</accession>
<sequence length="69" mass="7554">MLDKLRTALTPKVRLWLYAVAIALFSLLQYYNLVDDQAAPIWLNLISTVFVIGGQAVAVAHTPRGGNGQ</sequence>
<reference evidence="3" key="1">
    <citation type="journal article" date="2017" name="Genome Announc.">
        <title>Complete Genome Sequence of Mycobacterium stephanolepidis.</title>
        <authorList>
            <person name="Fukano H."/>
            <person name="Yoshida M."/>
            <person name="Katayama Y."/>
            <person name="Omatsu T."/>
            <person name="Mizutani T."/>
            <person name="Kurata O."/>
            <person name="Wada S."/>
            <person name="Hoshino Y."/>
        </authorList>
    </citation>
    <scope>NUCLEOTIDE SEQUENCE [LARGE SCALE GENOMIC DNA]</scope>
    <source>
        <strain evidence="3">NJB0901</strain>
    </source>
</reference>
<proteinExistence type="predicted"/>
<evidence type="ECO:0000313" key="3">
    <source>
        <dbReference type="Proteomes" id="UP000217954"/>
    </source>
</evidence>
<keyword evidence="1" id="KW-0812">Transmembrane</keyword>
<evidence type="ECO:0000313" key="2">
    <source>
        <dbReference type="EMBL" id="BAX98842.1"/>
    </source>
</evidence>
<evidence type="ECO:0000256" key="1">
    <source>
        <dbReference type="SAM" id="Phobius"/>
    </source>
</evidence>
<keyword evidence="3" id="KW-1185">Reference proteome</keyword>
<dbReference type="Pfam" id="PF23809">
    <property type="entry name" value="Phage_holin_9"/>
    <property type="match status" value="1"/>
</dbReference>
<dbReference type="InterPro" id="IPR056390">
    <property type="entry name" value="Holin_phage"/>
</dbReference>
<dbReference type="EMBL" id="AP018165">
    <property type="protein sequence ID" value="BAX98842.1"/>
    <property type="molecule type" value="Genomic_DNA"/>
</dbReference>
<evidence type="ECO:0008006" key="4">
    <source>
        <dbReference type="Google" id="ProtNLM"/>
    </source>
</evidence>
<organism evidence="2 3">
    <name type="scientific">[Mycobacterium] stephanolepidis</name>
    <dbReference type="NCBI Taxonomy" id="1520670"/>
    <lineage>
        <taxon>Bacteria</taxon>
        <taxon>Bacillati</taxon>
        <taxon>Actinomycetota</taxon>
        <taxon>Actinomycetes</taxon>
        <taxon>Mycobacteriales</taxon>
        <taxon>Mycobacteriaceae</taxon>
        <taxon>Mycobacteroides</taxon>
    </lineage>
</organism>
<dbReference type="AlphaFoldDB" id="A0A1Z4F0Y5"/>
<keyword evidence="1" id="KW-1133">Transmembrane helix</keyword>
<dbReference type="RefSeq" id="WP_096503096.1">
    <property type="nucleotide sequence ID" value="NZ_AP018165.1"/>
</dbReference>
<name>A0A1Z4F0Y5_9MYCO</name>